<dbReference type="InterPro" id="IPR009000">
    <property type="entry name" value="Transl_B-barrel_sf"/>
</dbReference>
<dbReference type="Pfam" id="PF05239">
    <property type="entry name" value="PRC"/>
    <property type="match status" value="1"/>
</dbReference>
<keyword evidence="2 5" id="KW-0690">Ribosome biogenesis</keyword>
<dbReference type="HAMAP" id="MF_00014">
    <property type="entry name" value="Ribosome_mat_RimM"/>
    <property type="match status" value="1"/>
</dbReference>
<dbReference type="GO" id="GO:0005840">
    <property type="term" value="C:ribosome"/>
    <property type="evidence" value="ECO:0007669"/>
    <property type="project" value="InterPro"/>
</dbReference>
<dbReference type="InterPro" id="IPR027275">
    <property type="entry name" value="PRC-brl_dom"/>
</dbReference>
<dbReference type="Pfam" id="PF01782">
    <property type="entry name" value="RimM"/>
    <property type="match status" value="1"/>
</dbReference>
<keyword evidence="1 5" id="KW-0963">Cytoplasm</keyword>
<dbReference type="InterPro" id="IPR036976">
    <property type="entry name" value="RimM_N_sf"/>
</dbReference>
<sequence>MSDLRGGLSEDMIPVGRIVKPHGLRGEMKAKISLEDEEVFRGIEDVLLYNEKTGSLLRVSLDGVRKAPKGWIVHFDGVDSMVQAERFVGFHIYIERQALPELGEGEYYYFQILGCSVYDEKGRLIGMVNDIIDTGANDVMVVVRDQKDLTVKEELIPLIKDYIVELNLDGKAIVAKTMEFEEVKSG</sequence>
<evidence type="ECO:0000256" key="1">
    <source>
        <dbReference type="ARBA" id="ARBA00022490"/>
    </source>
</evidence>
<comment type="function">
    <text evidence="5">An accessory protein needed during the final step in the assembly of 30S ribosomal subunit, possibly for assembly of the head region. Essential for efficient processing of 16S rRNA. May be needed both before and after RbfA during the maturation of 16S rRNA. It has affinity for free ribosomal 30S subunits but not for 70S ribosomes.</text>
</comment>
<keyword evidence="4 5" id="KW-0143">Chaperone</keyword>
<comment type="subunit">
    <text evidence="5">Binds ribosomal protein uS19.</text>
</comment>
<reference evidence="9" key="1">
    <citation type="journal article" date="2015" name="MBio">
        <title>Genome-Resolved Metagenomic Analysis Reveals Roles for Candidate Phyla and Other Microbial Community Members in Biogeochemical Transformations in Oil Reservoirs.</title>
        <authorList>
            <person name="Hu P."/>
            <person name="Tom L."/>
            <person name="Singh A."/>
            <person name="Thomas B.C."/>
            <person name="Baker B.J."/>
            <person name="Piceno Y.M."/>
            <person name="Andersen G.L."/>
            <person name="Banfield J.F."/>
        </authorList>
    </citation>
    <scope>NUCLEOTIDE SEQUENCE [LARGE SCALE GENOMIC DNA]</scope>
</reference>
<dbReference type="Proteomes" id="UP000054092">
    <property type="component" value="Unassembled WGS sequence"/>
</dbReference>
<evidence type="ECO:0000256" key="5">
    <source>
        <dbReference type="HAMAP-Rule" id="MF_00014"/>
    </source>
</evidence>
<comment type="subcellular location">
    <subcellularLocation>
        <location evidence="5">Cytoplasm</location>
    </subcellularLocation>
</comment>
<dbReference type="AlphaFoldDB" id="A0A101HNW9"/>
<evidence type="ECO:0000259" key="6">
    <source>
        <dbReference type="Pfam" id="PF01782"/>
    </source>
</evidence>
<dbReference type="PATRIC" id="fig|1184387.3.peg.1598"/>
<evidence type="ECO:0000256" key="3">
    <source>
        <dbReference type="ARBA" id="ARBA00022552"/>
    </source>
</evidence>
<dbReference type="PANTHER" id="PTHR33692">
    <property type="entry name" value="RIBOSOME MATURATION FACTOR RIMM"/>
    <property type="match status" value="1"/>
</dbReference>
<dbReference type="SUPFAM" id="SSF50447">
    <property type="entry name" value="Translation proteins"/>
    <property type="match status" value="1"/>
</dbReference>
<dbReference type="EMBL" id="LGGP01000203">
    <property type="protein sequence ID" value="KUK80113.1"/>
    <property type="molecule type" value="Genomic_DNA"/>
</dbReference>
<evidence type="ECO:0000259" key="7">
    <source>
        <dbReference type="Pfam" id="PF05239"/>
    </source>
</evidence>
<dbReference type="GO" id="GO:0043022">
    <property type="term" value="F:ribosome binding"/>
    <property type="evidence" value="ECO:0007669"/>
    <property type="project" value="InterPro"/>
</dbReference>
<proteinExistence type="inferred from homology"/>
<dbReference type="InterPro" id="IPR002676">
    <property type="entry name" value="RimM_N"/>
</dbReference>
<dbReference type="Gene3D" id="2.30.30.240">
    <property type="entry name" value="PRC-barrel domain"/>
    <property type="match status" value="1"/>
</dbReference>
<protein>
    <recommendedName>
        <fullName evidence="5">Ribosome maturation factor RimM</fullName>
    </recommendedName>
</protein>
<evidence type="ECO:0000256" key="2">
    <source>
        <dbReference type="ARBA" id="ARBA00022517"/>
    </source>
</evidence>
<comment type="similarity">
    <text evidence="5">Belongs to the RimM family.</text>
</comment>
<comment type="caution">
    <text evidence="8">The sequence shown here is derived from an EMBL/GenBank/DDBJ whole genome shotgun (WGS) entry which is preliminary data.</text>
</comment>
<gene>
    <name evidence="5" type="primary">rimM</name>
    <name evidence="8" type="ORF">XD94_1163</name>
</gene>
<dbReference type="GO" id="GO:0005737">
    <property type="term" value="C:cytoplasm"/>
    <property type="evidence" value="ECO:0007669"/>
    <property type="project" value="UniProtKB-SubCell"/>
</dbReference>
<feature type="domain" description="RimM N-terminal" evidence="6">
    <location>
        <begin position="15"/>
        <end position="97"/>
    </location>
</feature>
<dbReference type="GO" id="GO:0006364">
    <property type="term" value="P:rRNA processing"/>
    <property type="evidence" value="ECO:0007669"/>
    <property type="project" value="UniProtKB-UniRule"/>
</dbReference>
<dbReference type="InterPro" id="IPR011033">
    <property type="entry name" value="PRC_barrel-like_sf"/>
</dbReference>
<dbReference type="InterPro" id="IPR011961">
    <property type="entry name" value="RimM"/>
</dbReference>
<evidence type="ECO:0000313" key="9">
    <source>
        <dbReference type="Proteomes" id="UP000054092"/>
    </source>
</evidence>
<dbReference type="GO" id="GO:0042274">
    <property type="term" value="P:ribosomal small subunit biogenesis"/>
    <property type="evidence" value="ECO:0007669"/>
    <property type="project" value="UniProtKB-UniRule"/>
</dbReference>
<dbReference type="SUPFAM" id="SSF50346">
    <property type="entry name" value="PRC-barrel domain"/>
    <property type="match status" value="1"/>
</dbReference>
<organism evidence="8 9">
    <name type="scientific">Mesotoga prima</name>
    <dbReference type="NCBI Taxonomy" id="1184387"/>
    <lineage>
        <taxon>Bacteria</taxon>
        <taxon>Thermotogati</taxon>
        <taxon>Thermotogota</taxon>
        <taxon>Thermotogae</taxon>
        <taxon>Kosmotogales</taxon>
        <taxon>Kosmotogaceae</taxon>
        <taxon>Mesotoga</taxon>
    </lineage>
</organism>
<comment type="domain">
    <text evidence="5">The PRC barrel domain binds ribosomal protein uS19.</text>
</comment>
<name>A0A101HNW9_9BACT</name>
<dbReference type="Gene3D" id="2.40.30.60">
    <property type="entry name" value="RimM"/>
    <property type="match status" value="1"/>
</dbReference>
<evidence type="ECO:0000256" key="4">
    <source>
        <dbReference type="ARBA" id="ARBA00023186"/>
    </source>
</evidence>
<feature type="domain" description="PRC-barrel" evidence="7">
    <location>
        <begin position="104"/>
        <end position="179"/>
    </location>
</feature>
<accession>A0A101HNW9</accession>
<keyword evidence="3 5" id="KW-0698">rRNA processing</keyword>
<evidence type="ECO:0000313" key="8">
    <source>
        <dbReference type="EMBL" id="KUK80113.1"/>
    </source>
</evidence>
<dbReference type="NCBIfam" id="TIGR02273">
    <property type="entry name" value="16S_RimM"/>
    <property type="match status" value="1"/>
</dbReference>
<dbReference type="PANTHER" id="PTHR33692:SF1">
    <property type="entry name" value="RIBOSOME MATURATION FACTOR RIMM"/>
    <property type="match status" value="1"/>
</dbReference>